<dbReference type="RefSeq" id="WP_344591470.1">
    <property type="nucleotide sequence ID" value="NZ_BAAARW010000016.1"/>
</dbReference>
<name>A0ABN3JGJ4_9ACTN</name>
<evidence type="ECO:0000313" key="1">
    <source>
        <dbReference type="EMBL" id="GAA2427759.1"/>
    </source>
</evidence>
<gene>
    <name evidence="1" type="ORF">GCM10010191_45840</name>
</gene>
<organism evidence="1 2">
    <name type="scientific">Actinomadura vinacea</name>
    <dbReference type="NCBI Taxonomy" id="115336"/>
    <lineage>
        <taxon>Bacteria</taxon>
        <taxon>Bacillati</taxon>
        <taxon>Actinomycetota</taxon>
        <taxon>Actinomycetes</taxon>
        <taxon>Streptosporangiales</taxon>
        <taxon>Thermomonosporaceae</taxon>
        <taxon>Actinomadura</taxon>
    </lineage>
</organism>
<dbReference type="Proteomes" id="UP001501231">
    <property type="component" value="Unassembled WGS sequence"/>
</dbReference>
<keyword evidence="2" id="KW-1185">Reference proteome</keyword>
<proteinExistence type="predicted"/>
<comment type="caution">
    <text evidence="1">The sequence shown here is derived from an EMBL/GenBank/DDBJ whole genome shotgun (WGS) entry which is preliminary data.</text>
</comment>
<accession>A0ABN3JGJ4</accession>
<sequence>MAEPQSGVAHFATGDRTAMRMLSQQSETFGTEWAAAKVTIGLGEAGIGTDPIAAAFSGVYRSPAEFLKIATDEVPAICLAWAQVGNTSADQYVESDRAGEGAIRGGGN</sequence>
<reference evidence="1 2" key="1">
    <citation type="journal article" date="2019" name="Int. J. Syst. Evol. Microbiol.">
        <title>The Global Catalogue of Microorganisms (GCM) 10K type strain sequencing project: providing services to taxonomists for standard genome sequencing and annotation.</title>
        <authorList>
            <consortium name="The Broad Institute Genomics Platform"/>
            <consortium name="The Broad Institute Genome Sequencing Center for Infectious Disease"/>
            <person name="Wu L."/>
            <person name="Ma J."/>
        </authorList>
    </citation>
    <scope>NUCLEOTIDE SEQUENCE [LARGE SCALE GENOMIC DNA]</scope>
    <source>
        <strain evidence="1 2">JCM 3325</strain>
    </source>
</reference>
<protein>
    <submittedName>
        <fullName evidence="1">Uncharacterized protein</fullName>
    </submittedName>
</protein>
<evidence type="ECO:0000313" key="2">
    <source>
        <dbReference type="Proteomes" id="UP001501231"/>
    </source>
</evidence>
<dbReference type="EMBL" id="BAAARW010000016">
    <property type="protein sequence ID" value="GAA2427759.1"/>
    <property type="molecule type" value="Genomic_DNA"/>
</dbReference>